<dbReference type="InterPro" id="IPR036390">
    <property type="entry name" value="WH_DNA-bd_sf"/>
</dbReference>
<dbReference type="InterPro" id="IPR050950">
    <property type="entry name" value="HTH-type_LysR_regulators"/>
</dbReference>
<protein>
    <submittedName>
        <fullName evidence="6">LysR family transcriptional regulator</fullName>
    </submittedName>
</protein>
<dbReference type="OrthoDB" id="646694at2"/>
<organism evidence="6 7">
    <name type="scientific">Acinetobacter equi</name>
    <dbReference type="NCBI Taxonomy" id="1324350"/>
    <lineage>
        <taxon>Bacteria</taxon>
        <taxon>Pseudomonadati</taxon>
        <taxon>Pseudomonadota</taxon>
        <taxon>Gammaproteobacteria</taxon>
        <taxon>Moraxellales</taxon>
        <taxon>Moraxellaceae</taxon>
        <taxon>Acinetobacter</taxon>
    </lineage>
</organism>
<dbReference type="Gene3D" id="1.10.10.10">
    <property type="entry name" value="Winged helix-like DNA-binding domain superfamily/Winged helix DNA-binding domain"/>
    <property type="match status" value="1"/>
</dbReference>
<keyword evidence="7" id="KW-1185">Reference proteome</keyword>
<dbReference type="RefSeq" id="WP_054581438.1">
    <property type="nucleotide sequence ID" value="NZ_CP012808.1"/>
</dbReference>
<dbReference type="PANTHER" id="PTHR30419">
    <property type="entry name" value="HTH-TYPE TRANSCRIPTIONAL REGULATOR YBHD"/>
    <property type="match status" value="1"/>
</dbReference>
<evidence type="ECO:0000256" key="1">
    <source>
        <dbReference type="ARBA" id="ARBA00009437"/>
    </source>
</evidence>
<evidence type="ECO:0000256" key="2">
    <source>
        <dbReference type="ARBA" id="ARBA00023015"/>
    </source>
</evidence>
<feature type="domain" description="HTH lysR-type" evidence="5">
    <location>
        <begin position="1"/>
        <end position="60"/>
    </location>
</feature>
<dbReference type="PRINTS" id="PR00039">
    <property type="entry name" value="HTHLYSR"/>
</dbReference>
<dbReference type="EMBL" id="CP012808">
    <property type="protein sequence ID" value="ALH95547.1"/>
    <property type="molecule type" value="Genomic_DNA"/>
</dbReference>
<dbReference type="Pfam" id="PF03466">
    <property type="entry name" value="LysR_substrate"/>
    <property type="match status" value="1"/>
</dbReference>
<reference evidence="6 7" key="1">
    <citation type="journal article" date="2015" name="Int. J. Syst. Evol. Microbiol.">
        <title>Acinetobacter equi sp. nov. isolated from horse faeces.</title>
        <authorList>
            <person name="Poppel M.T."/>
            <person name="Skiebe E."/>
            <person name="Laue M."/>
            <person name="Bergmann H."/>
            <person name="Ebersberger I."/>
            <person name="Garn T."/>
            <person name="Fruth A."/>
            <person name="Baumgardt S."/>
            <person name="Busse H.J."/>
            <person name="Wilharm G."/>
        </authorList>
    </citation>
    <scope>NUCLEOTIDE SEQUENCE [LARGE SCALE GENOMIC DNA]</scope>
    <source>
        <strain evidence="6 7">114</strain>
    </source>
</reference>
<evidence type="ECO:0000313" key="7">
    <source>
        <dbReference type="Proteomes" id="UP000064939"/>
    </source>
</evidence>
<dbReference type="SUPFAM" id="SSF46785">
    <property type="entry name" value="Winged helix' DNA-binding domain"/>
    <property type="match status" value="1"/>
</dbReference>
<keyword evidence="2" id="KW-0805">Transcription regulation</keyword>
<proteinExistence type="inferred from homology"/>
<gene>
    <name evidence="6" type="ORF">AOY20_08415</name>
</gene>
<dbReference type="STRING" id="1324350.AOY20_08415"/>
<dbReference type="InterPro" id="IPR005119">
    <property type="entry name" value="LysR_subst-bd"/>
</dbReference>
<dbReference type="AlphaFoldDB" id="A0A0N7GXS7"/>
<dbReference type="GO" id="GO:0003677">
    <property type="term" value="F:DNA binding"/>
    <property type="evidence" value="ECO:0007669"/>
    <property type="project" value="UniProtKB-KW"/>
</dbReference>
<keyword evidence="4" id="KW-0804">Transcription</keyword>
<dbReference type="GO" id="GO:0005829">
    <property type="term" value="C:cytosol"/>
    <property type="evidence" value="ECO:0007669"/>
    <property type="project" value="TreeGrafter"/>
</dbReference>
<dbReference type="InterPro" id="IPR036388">
    <property type="entry name" value="WH-like_DNA-bd_sf"/>
</dbReference>
<keyword evidence="3" id="KW-0238">DNA-binding</keyword>
<dbReference type="GO" id="GO:0003700">
    <property type="term" value="F:DNA-binding transcription factor activity"/>
    <property type="evidence" value="ECO:0007669"/>
    <property type="project" value="InterPro"/>
</dbReference>
<dbReference type="SUPFAM" id="SSF53850">
    <property type="entry name" value="Periplasmic binding protein-like II"/>
    <property type="match status" value="1"/>
</dbReference>
<accession>A0A0N7GXS7</accession>
<comment type="similarity">
    <text evidence="1">Belongs to the LysR transcriptional regulatory family.</text>
</comment>
<dbReference type="Pfam" id="PF00126">
    <property type="entry name" value="HTH_1"/>
    <property type="match status" value="1"/>
</dbReference>
<sequence>MDIKALNAFVKIVQKKSFSLAAEELCVTQPTLSKIIRQLEEEIEVALFHKGFAGRKRDATLTFIGEKIYQHALVILSEQQRMAETILQVKTLKQGKLILGLPPLASVLLSTLIAKFHKKYPDVELSFLEVGASGIEAAILEKRIDVGIILGHLKPQLSGIQVMDSPLCVLSPKHSQWHKRQQISLNELRHEAFLLYNDTFTLNNIIIQACHYVGFEPQVVCKSSQWDFIAKMVESNVGIALLPQIYCDRLDSSKYNVSLLTHPNLNWTLNMAWNTTVVMNPATRAWLNIVNSHIDEVHF</sequence>
<dbReference type="PANTHER" id="PTHR30419:SF8">
    <property type="entry name" value="NITROGEN ASSIMILATION TRANSCRIPTIONAL ACTIVATOR-RELATED"/>
    <property type="match status" value="1"/>
</dbReference>
<dbReference type="KEGG" id="aei:AOY20_08415"/>
<dbReference type="Proteomes" id="UP000064939">
    <property type="component" value="Chromosome"/>
</dbReference>
<dbReference type="InterPro" id="IPR000847">
    <property type="entry name" value="LysR_HTH_N"/>
</dbReference>
<name>A0A0N7GXS7_9GAMM</name>
<dbReference type="Gene3D" id="3.40.190.290">
    <property type="match status" value="1"/>
</dbReference>
<evidence type="ECO:0000256" key="3">
    <source>
        <dbReference type="ARBA" id="ARBA00023125"/>
    </source>
</evidence>
<evidence type="ECO:0000256" key="4">
    <source>
        <dbReference type="ARBA" id="ARBA00023163"/>
    </source>
</evidence>
<dbReference type="PROSITE" id="PS50931">
    <property type="entry name" value="HTH_LYSR"/>
    <property type="match status" value="1"/>
</dbReference>
<evidence type="ECO:0000259" key="5">
    <source>
        <dbReference type="PROSITE" id="PS50931"/>
    </source>
</evidence>
<evidence type="ECO:0000313" key="6">
    <source>
        <dbReference type="EMBL" id="ALH95547.1"/>
    </source>
</evidence>